<reference evidence="2 3" key="1">
    <citation type="submission" date="2018-06" db="EMBL/GenBank/DDBJ databases">
        <title>Comparative genomics reveals the genomic features of Rhizophagus irregularis, R. cerebriforme, R. diaphanum and Gigaspora rosea, and their symbiotic lifestyle signature.</title>
        <authorList>
            <person name="Morin E."/>
            <person name="San Clemente H."/>
            <person name="Chen E.C.H."/>
            <person name="De La Providencia I."/>
            <person name="Hainaut M."/>
            <person name="Kuo A."/>
            <person name="Kohler A."/>
            <person name="Murat C."/>
            <person name="Tang N."/>
            <person name="Roy S."/>
            <person name="Loubradou J."/>
            <person name="Henrissat B."/>
            <person name="Grigoriev I.V."/>
            <person name="Corradi N."/>
            <person name="Roux C."/>
            <person name="Martin F.M."/>
        </authorList>
    </citation>
    <scope>NUCLEOTIDE SEQUENCE [LARGE SCALE GENOMIC DNA]</scope>
    <source>
        <strain evidence="2 3">DAOM 194757</strain>
    </source>
</reference>
<keyword evidence="3" id="KW-1185">Reference proteome</keyword>
<feature type="region of interest" description="Disordered" evidence="1">
    <location>
        <begin position="48"/>
        <end position="68"/>
    </location>
</feature>
<proteinExistence type="predicted"/>
<evidence type="ECO:0000313" key="2">
    <source>
        <dbReference type="EMBL" id="RIB23599.1"/>
    </source>
</evidence>
<dbReference type="Proteomes" id="UP000266673">
    <property type="component" value="Unassembled WGS sequence"/>
</dbReference>
<dbReference type="AlphaFoldDB" id="A0A397VRG8"/>
<dbReference type="OrthoDB" id="10445196at2759"/>
<accession>A0A397VRG8</accession>
<evidence type="ECO:0000256" key="1">
    <source>
        <dbReference type="SAM" id="MobiDB-lite"/>
    </source>
</evidence>
<evidence type="ECO:0000313" key="3">
    <source>
        <dbReference type="Proteomes" id="UP000266673"/>
    </source>
</evidence>
<sequence>MNVMDNYLAKMFGQKLAGSKNKTTKTTKGKAIRRQDPIVEMEQDIVEAGSSPVEAAGSTEPARTFEGC</sequence>
<dbReference type="EMBL" id="QKWP01000253">
    <property type="protein sequence ID" value="RIB23599.1"/>
    <property type="molecule type" value="Genomic_DNA"/>
</dbReference>
<gene>
    <name evidence="2" type="ORF">C2G38_2170828</name>
</gene>
<protein>
    <submittedName>
        <fullName evidence="2">Uncharacterized protein</fullName>
    </submittedName>
</protein>
<organism evidence="2 3">
    <name type="scientific">Gigaspora rosea</name>
    <dbReference type="NCBI Taxonomy" id="44941"/>
    <lineage>
        <taxon>Eukaryota</taxon>
        <taxon>Fungi</taxon>
        <taxon>Fungi incertae sedis</taxon>
        <taxon>Mucoromycota</taxon>
        <taxon>Glomeromycotina</taxon>
        <taxon>Glomeromycetes</taxon>
        <taxon>Diversisporales</taxon>
        <taxon>Gigasporaceae</taxon>
        <taxon>Gigaspora</taxon>
    </lineage>
</organism>
<name>A0A397VRG8_9GLOM</name>
<comment type="caution">
    <text evidence="2">The sequence shown here is derived from an EMBL/GenBank/DDBJ whole genome shotgun (WGS) entry which is preliminary data.</text>
</comment>